<dbReference type="Gene3D" id="3.60.21.10">
    <property type="match status" value="1"/>
</dbReference>
<protein>
    <recommendedName>
        <fullName evidence="2">Calcineurin-like phosphoesterase domain-containing protein</fullName>
    </recommendedName>
</protein>
<sequence>MLQLLYALLTLASALYTLLLLAYILHNFPWLLDREKLVVHQVTLKKSDQPMVIVSDLHFGSSRSVYRYLLAILRAVKPRTLVIAGDLVDERMLMSERTLRLLKTLTICAKNVFYTPSSSNHDHAPKPTFISLEENGKRVAIASPILKLCVEGCSNCLYITHGDYASRNGVIAHFLEEFVQRLFLKPFIGVVLRKKLGISDGSWVVYGHSHKAWSSHAWRAVNTGCWVSRIYESTQMALAVATCRNGVISVKLLKPS</sequence>
<evidence type="ECO:0000256" key="1">
    <source>
        <dbReference type="SAM" id="Phobius"/>
    </source>
</evidence>
<keyword evidence="1" id="KW-1133">Transmembrane helix</keyword>
<evidence type="ECO:0000259" key="2">
    <source>
        <dbReference type="Pfam" id="PF00149"/>
    </source>
</evidence>
<organism evidence="3">
    <name type="scientific">Ignisphaera aggregans</name>
    <dbReference type="NCBI Taxonomy" id="334771"/>
    <lineage>
        <taxon>Archaea</taxon>
        <taxon>Thermoproteota</taxon>
        <taxon>Thermoprotei</taxon>
        <taxon>Desulfurococcales</taxon>
        <taxon>Desulfurococcaceae</taxon>
        <taxon>Ignisphaera</taxon>
    </lineage>
</organism>
<dbReference type="InterPro" id="IPR004843">
    <property type="entry name" value="Calcineurin-like_PHP"/>
</dbReference>
<keyword evidence="1" id="KW-0472">Membrane</keyword>
<dbReference type="EMBL" id="DTFF01000042">
    <property type="protein sequence ID" value="HGI87691.1"/>
    <property type="molecule type" value="Genomic_DNA"/>
</dbReference>
<proteinExistence type="predicted"/>
<keyword evidence="1" id="KW-0812">Transmembrane</keyword>
<feature type="domain" description="Calcineurin-like phosphoesterase" evidence="2">
    <location>
        <begin position="52"/>
        <end position="211"/>
    </location>
</feature>
<dbReference type="InterPro" id="IPR029052">
    <property type="entry name" value="Metallo-depent_PP-like"/>
</dbReference>
<evidence type="ECO:0000313" key="3">
    <source>
        <dbReference type="EMBL" id="HGI87691.1"/>
    </source>
</evidence>
<dbReference type="GO" id="GO:0016787">
    <property type="term" value="F:hydrolase activity"/>
    <property type="evidence" value="ECO:0007669"/>
    <property type="project" value="InterPro"/>
</dbReference>
<dbReference type="SUPFAM" id="SSF56300">
    <property type="entry name" value="Metallo-dependent phosphatases"/>
    <property type="match status" value="1"/>
</dbReference>
<name>A0A7C4BC32_9CREN</name>
<dbReference type="Pfam" id="PF00149">
    <property type="entry name" value="Metallophos"/>
    <property type="match status" value="1"/>
</dbReference>
<dbReference type="AlphaFoldDB" id="A0A7C4BC32"/>
<feature type="transmembrane region" description="Helical" evidence="1">
    <location>
        <begin position="6"/>
        <end position="26"/>
    </location>
</feature>
<comment type="caution">
    <text evidence="3">The sequence shown here is derived from an EMBL/GenBank/DDBJ whole genome shotgun (WGS) entry which is preliminary data.</text>
</comment>
<gene>
    <name evidence="3" type="ORF">ENV14_04785</name>
</gene>
<accession>A0A7C4BC32</accession>
<reference evidence="3" key="1">
    <citation type="journal article" date="2020" name="mSystems">
        <title>Genome- and Community-Level Interaction Insights into Carbon Utilization and Element Cycling Functions of Hydrothermarchaeota in Hydrothermal Sediment.</title>
        <authorList>
            <person name="Zhou Z."/>
            <person name="Liu Y."/>
            <person name="Xu W."/>
            <person name="Pan J."/>
            <person name="Luo Z.H."/>
            <person name="Li M."/>
        </authorList>
    </citation>
    <scope>NUCLEOTIDE SEQUENCE [LARGE SCALE GENOMIC DNA]</scope>
    <source>
        <strain evidence="3">SpSt-732</strain>
    </source>
</reference>